<dbReference type="RefSeq" id="WP_053075820.1">
    <property type="nucleotide sequence ID" value="NZ_LDZN01000002.1"/>
</dbReference>
<feature type="domain" description="ABC transmembrane type-1" evidence="12">
    <location>
        <begin position="64"/>
        <end position="254"/>
    </location>
</feature>
<evidence type="ECO:0000256" key="7">
    <source>
        <dbReference type="ARBA" id="ARBA00022840"/>
    </source>
</evidence>
<dbReference type="PROSITE" id="PS50928">
    <property type="entry name" value="ABC_TM1"/>
    <property type="match status" value="1"/>
</dbReference>
<feature type="transmembrane region" description="Helical" evidence="10">
    <location>
        <begin position="99"/>
        <end position="121"/>
    </location>
</feature>
<keyword evidence="4" id="KW-1003">Cell membrane</keyword>
<dbReference type="InterPro" id="IPR027417">
    <property type="entry name" value="P-loop_NTPase"/>
</dbReference>
<feature type="transmembrane region" description="Helical" evidence="10">
    <location>
        <begin position="233"/>
        <end position="253"/>
    </location>
</feature>
<keyword evidence="6" id="KW-0547">Nucleotide-binding</keyword>
<dbReference type="PANTHER" id="PTHR43776:SF7">
    <property type="entry name" value="D,D-DIPEPTIDE TRANSPORT ATP-BINDING PROTEIN DDPF-RELATED"/>
    <property type="match status" value="1"/>
</dbReference>
<dbReference type="GO" id="GO:0005524">
    <property type="term" value="F:ATP binding"/>
    <property type="evidence" value="ECO:0007669"/>
    <property type="project" value="UniProtKB-KW"/>
</dbReference>
<feature type="domain" description="ABC transporter" evidence="11">
    <location>
        <begin position="544"/>
        <end position="784"/>
    </location>
</feature>
<evidence type="ECO:0000259" key="11">
    <source>
        <dbReference type="PROSITE" id="PS50893"/>
    </source>
</evidence>
<dbReference type="Gene3D" id="3.40.50.300">
    <property type="entry name" value="P-loop containing nucleotide triphosphate hydrolases"/>
    <property type="match status" value="2"/>
</dbReference>
<proteinExistence type="inferred from homology"/>
<gene>
    <name evidence="13" type="ORF">QEG54_004244</name>
</gene>
<dbReference type="Pfam" id="PF00005">
    <property type="entry name" value="ABC_tran"/>
    <property type="match status" value="2"/>
</dbReference>
<dbReference type="GO" id="GO:0005886">
    <property type="term" value="C:plasma membrane"/>
    <property type="evidence" value="ECO:0007669"/>
    <property type="project" value="UniProtKB-SubCell"/>
</dbReference>
<keyword evidence="9 10" id="KW-0472">Membrane</keyword>
<dbReference type="Gene3D" id="1.10.3720.10">
    <property type="entry name" value="MetI-like"/>
    <property type="match status" value="1"/>
</dbReference>
<dbReference type="SMART" id="SM00382">
    <property type="entry name" value="AAA"/>
    <property type="match status" value="2"/>
</dbReference>
<dbReference type="GO" id="GO:0016887">
    <property type="term" value="F:ATP hydrolysis activity"/>
    <property type="evidence" value="ECO:0007669"/>
    <property type="project" value="InterPro"/>
</dbReference>
<feature type="transmembrane region" description="Helical" evidence="10">
    <location>
        <begin position="193"/>
        <end position="213"/>
    </location>
</feature>
<comment type="caution">
    <text evidence="13">The sequence shown here is derived from an EMBL/GenBank/DDBJ whole genome shotgun (WGS) entry which is preliminary data.</text>
</comment>
<evidence type="ECO:0000256" key="8">
    <source>
        <dbReference type="ARBA" id="ARBA00022989"/>
    </source>
</evidence>
<evidence type="ECO:0000256" key="5">
    <source>
        <dbReference type="ARBA" id="ARBA00022692"/>
    </source>
</evidence>
<keyword evidence="5 10" id="KW-0812">Transmembrane</keyword>
<evidence type="ECO:0000256" key="9">
    <source>
        <dbReference type="ARBA" id="ARBA00023136"/>
    </source>
</evidence>
<keyword evidence="7 13" id="KW-0067">ATP-binding</keyword>
<dbReference type="EMBL" id="ABLOKC030000029">
    <property type="protein sequence ID" value="EML1473441.1"/>
    <property type="molecule type" value="Genomic_DNA"/>
</dbReference>
<dbReference type="InterPro" id="IPR000515">
    <property type="entry name" value="MetI-like"/>
</dbReference>
<evidence type="ECO:0000313" key="13">
    <source>
        <dbReference type="EMBL" id="EML1473441.1"/>
    </source>
</evidence>
<keyword evidence="3 10" id="KW-0813">Transport</keyword>
<feature type="domain" description="ABC transporter" evidence="11">
    <location>
        <begin position="279"/>
        <end position="524"/>
    </location>
</feature>
<dbReference type="Pfam" id="PF00528">
    <property type="entry name" value="BPD_transp_1"/>
    <property type="match status" value="1"/>
</dbReference>
<dbReference type="SUPFAM" id="SSF52540">
    <property type="entry name" value="P-loop containing nucleoside triphosphate hydrolases"/>
    <property type="match status" value="2"/>
</dbReference>
<evidence type="ECO:0000256" key="10">
    <source>
        <dbReference type="RuleBase" id="RU363032"/>
    </source>
</evidence>
<organism evidence="13">
    <name type="scientific">Pluralibacter gergoviae</name>
    <name type="common">Enterobacter gergoviae</name>
    <dbReference type="NCBI Taxonomy" id="61647"/>
    <lineage>
        <taxon>Bacteria</taxon>
        <taxon>Pseudomonadati</taxon>
        <taxon>Pseudomonadota</taxon>
        <taxon>Gammaproteobacteria</taxon>
        <taxon>Enterobacterales</taxon>
        <taxon>Enterobacteriaceae</taxon>
        <taxon>Pluralibacter</taxon>
    </lineage>
</organism>
<dbReference type="InterPro" id="IPR003439">
    <property type="entry name" value="ABC_transporter-like_ATP-bd"/>
</dbReference>
<accession>A0AAI9DPQ8</accession>
<evidence type="ECO:0000259" key="12">
    <source>
        <dbReference type="PROSITE" id="PS50928"/>
    </source>
</evidence>
<evidence type="ECO:0000256" key="6">
    <source>
        <dbReference type="ARBA" id="ARBA00022741"/>
    </source>
</evidence>
<feature type="transmembrane region" description="Helical" evidence="10">
    <location>
        <begin position="7"/>
        <end position="26"/>
    </location>
</feature>
<keyword evidence="4" id="KW-0997">Cell inner membrane</keyword>
<comment type="subcellular location">
    <subcellularLocation>
        <location evidence="1">Cell inner membrane</location>
        <topology evidence="1">Multi-pass membrane protein</topology>
    </subcellularLocation>
    <subcellularLocation>
        <location evidence="10">Cell membrane</location>
        <topology evidence="10">Multi-pass membrane protein</topology>
    </subcellularLocation>
</comment>
<dbReference type="SUPFAM" id="SSF161098">
    <property type="entry name" value="MetI-like"/>
    <property type="match status" value="1"/>
</dbReference>
<reference evidence="13" key="1">
    <citation type="submission" date="2024-02" db="EMBL/GenBank/DDBJ databases">
        <authorList>
            <consortium name="Clinical and Environmental Microbiology Branch: Whole genome sequencing antimicrobial resistance pathogens in the healthcare setting"/>
        </authorList>
    </citation>
    <scope>NUCLEOTIDE SEQUENCE</scope>
    <source>
        <strain evidence="13">2021DK-00143</strain>
    </source>
</reference>
<dbReference type="GO" id="GO:0055085">
    <property type="term" value="P:transmembrane transport"/>
    <property type="evidence" value="ECO:0007669"/>
    <property type="project" value="InterPro"/>
</dbReference>
<comment type="similarity">
    <text evidence="2">Belongs to the ABC transporter superfamily.</text>
</comment>
<dbReference type="InterPro" id="IPR017871">
    <property type="entry name" value="ABC_transporter-like_CS"/>
</dbReference>
<protein>
    <submittedName>
        <fullName evidence="13">ATP-binding cassette domain-containing protein</fullName>
    </submittedName>
</protein>
<comment type="similarity">
    <text evidence="10">Belongs to the binding-protein-dependent transport system permease family.</text>
</comment>
<name>A0AAI9DPQ8_PLUGE</name>
<evidence type="ECO:0000256" key="2">
    <source>
        <dbReference type="ARBA" id="ARBA00005417"/>
    </source>
</evidence>
<dbReference type="InterPro" id="IPR050319">
    <property type="entry name" value="ABC_transp_ATP-bind"/>
</dbReference>
<feature type="transmembrane region" description="Helical" evidence="10">
    <location>
        <begin position="66"/>
        <end position="87"/>
    </location>
</feature>
<dbReference type="InterPro" id="IPR035906">
    <property type="entry name" value="MetI-like_sf"/>
</dbReference>
<evidence type="ECO:0000256" key="1">
    <source>
        <dbReference type="ARBA" id="ARBA00004429"/>
    </source>
</evidence>
<dbReference type="CDD" id="cd06261">
    <property type="entry name" value="TM_PBP2"/>
    <property type="match status" value="1"/>
</dbReference>
<dbReference type="PROSITE" id="PS50893">
    <property type="entry name" value="ABC_TRANSPORTER_2"/>
    <property type="match status" value="2"/>
</dbReference>
<dbReference type="CDD" id="cd03257">
    <property type="entry name" value="ABC_NikE_OppD_transporters"/>
    <property type="match status" value="1"/>
</dbReference>
<evidence type="ECO:0000256" key="4">
    <source>
        <dbReference type="ARBA" id="ARBA00022519"/>
    </source>
</evidence>
<dbReference type="PANTHER" id="PTHR43776">
    <property type="entry name" value="TRANSPORT ATP-BINDING PROTEIN"/>
    <property type="match status" value="1"/>
</dbReference>
<keyword evidence="8 10" id="KW-1133">Transmembrane helix</keyword>
<feature type="transmembrane region" description="Helical" evidence="10">
    <location>
        <begin position="127"/>
        <end position="146"/>
    </location>
</feature>
<dbReference type="AlphaFoldDB" id="A0AAI9DPQ8"/>
<evidence type="ECO:0000256" key="3">
    <source>
        <dbReference type="ARBA" id="ARBA00022448"/>
    </source>
</evidence>
<dbReference type="PROSITE" id="PS00211">
    <property type="entry name" value="ABC_TRANSPORTER_1"/>
    <property type="match status" value="1"/>
</dbReference>
<dbReference type="InterPro" id="IPR003593">
    <property type="entry name" value="AAA+_ATPase"/>
</dbReference>
<sequence length="796" mass="84608">MGKWRTLAMTLFVLMVALSLVGPWLAPFAVDDIRDMPYSAPQPGLPAGSDYLGADVLSRALSGGRMLVLLALTAVFLAWLLGGALGIIAALRGGWPDRLLLAAADILLSVPGLLLLTLVVVVTGPGYPAAVAAAVLVFLPDIFRLVRAATLQQLQQDYVEAARCRGENLAAIVCREIAPNLLPLLRADAGVRLLGAIFILATASFLGLGAAQPLADWGLMIFENRQGLTFQPWATLLPIAAILLLLIPLNLWLDENGAGPRRRVRRKPGAAPAQPECAAELAGFSLTLDGRPLLREVSFALRRGEILALVGASGSGKSTLLRAALGEVPAGEAVVSGEARLAGRPLFALSARERRYLRSRRVGFVSQDPRRALLPSQTIGAWLRLIGDGRGVSRAQRQAQVSAHFRQLDLPDDATFLRRYPHELSGGQRQRVMAVAAMLGFPELLVMDEPTSALDAVGTGALMAWVAQTARRRGASVLFVAHDLPQACRVADRVLVMDDGALAETQPTADFLRRPLSAAGERLLAAWRPGPHCPPPAESGPPLLTIDGLTARHGGRVALGPLQLALAPGEVLTIAGRSGGGKTTLLRVLAGLHHRGSGSLTLRGARLPVAIRDRSRSQKQAIQYVAQNPASALNPFYRVGALLARPLRLCQPELSAGQRRARVVEVLADVGLDGSLLSRRAATLSGGQQQRVALARALIARPALLLCDEVTSALDGPARLEVARLLQRLQREHGFALLLVTHDLTLPAFLGGRIMVIDDGRVVEEGRAAALLAHPAHPATRRLIDAARLTSGVTIS</sequence>